<comment type="caution">
    <text evidence="1">The sequence shown here is derived from an EMBL/GenBank/DDBJ whole genome shotgun (WGS) entry which is preliminary data.</text>
</comment>
<organism evidence="1 2">
    <name type="scientific">Streblomastix strix</name>
    <dbReference type="NCBI Taxonomy" id="222440"/>
    <lineage>
        <taxon>Eukaryota</taxon>
        <taxon>Metamonada</taxon>
        <taxon>Preaxostyla</taxon>
        <taxon>Oxymonadida</taxon>
        <taxon>Streblomastigidae</taxon>
        <taxon>Streblomastix</taxon>
    </lineage>
</organism>
<evidence type="ECO:0000313" key="2">
    <source>
        <dbReference type="Proteomes" id="UP000324800"/>
    </source>
</evidence>
<protein>
    <submittedName>
        <fullName evidence="1">Uncharacterized protein</fullName>
    </submittedName>
</protein>
<proteinExistence type="predicted"/>
<dbReference type="AlphaFoldDB" id="A0A5J4UX43"/>
<evidence type="ECO:0000313" key="1">
    <source>
        <dbReference type="EMBL" id="KAA6374335.1"/>
    </source>
</evidence>
<sequence length="173" mass="18942">MHSLNPLQISLMVLIIKISEKLKLLPSAGTTASGIRPISYQLLASQFIFFDDSYYLQYVMLSTRAAFDDASVPNNAITQSPDFDLASGIQLLNNYSPNQPPTGNRPVVAYDTVSVILSSQTISHGSEPLVAKKFYRLNYELKSNFIIAFGAGEVGLQQVQVVAVARVTQDNVL</sequence>
<gene>
    <name evidence="1" type="ORF">EZS28_030138</name>
</gene>
<dbReference type="EMBL" id="SNRW01012057">
    <property type="protein sequence ID" value="KAA6374335.1"/>
    <property type="molecule type" value="Genomic_DNA"/>
</dbReference>
<dbReference type="Proteomes" id="UP000324800">
    <property type="component" value="Unassembled WGS sequence"/>
</dbReference>
<name>A0A5J4UX43_9EUKA</name>
<reference evidence="1 2" key="1">
    <citation type="submission" date="2019-03" db="EMBL/GenBank/DDBJ databases">
        <title>Single cell metagenomics reveals metabolic interactions within the superorganism composed of flagellate Streblomastix strix and complex community of Bacteroidetes bacteria on its surface.</title>
        <authorList>
            <person name="Treitli S.C."/>
            <person name="Kolisko M."/>
            <person name="Husnik F."/>
            <person name="Keeling P."/>
            <person name="Hampl V."/>
        </authorList>
    </citation>
    <scope>NUCLEOTIDE SEQUENCE [LARGE SCALE GENOMIC DNA]</scope>
    <source>
        <strain evidence="1">ST1C</strain>
    </source>
</reference>
<accession>A0A5J4UX43</accession>